<dbReference type="Pfam" id="PF04658">
    <property type="entry name" value="TAFII55_N"/>
    <property type="match status" value="1"/>
</dbReference>
<keyword evidence="5" id="KW-0539">Nucleus</keyword>
<dbReference type="SMART" id="SM01370">
    <property type="entry name" value="TAFII55_N"/>
    <property type="match status" value="1"/>
</dbReference>
<evidence type="ECO:0000256" key="4">
    <source>
        <dbReference type="ARBA" id="ARBA00023163"/>
    </source>
</evidence>
<evidence type="ECO:0000256" key="5">
    <source>
        <dbReference type="ARBA" id="ARBA00023242"/>
    </source>
</evidence>
<evidence type="ECO:0000256" key="6">
    <source>
        <dbReference type="SAM" id="MobiDB-lite"/>
    </source>
</evidence>
<dbReference type="GO" id="GO:0005669">
    <property type="term" value="C:transcription factor TFIID complex"/>
    <property type="evidence" value="ECO:0007669"/>
    <property type="project" value="InterPro"/>
</dbReference>
<comment type="caution">
    <text evidence="8">The sequence shown here is derived from an EMBL/GenBank/DDBJ whole genome shotgun (WGS) entry which is preliminary data.</text>
</comment>
<keyword evidence="4" id="KW-0804">Transcription</keyword>
<evidence type="ECO:0000259" key="7">
    <source>
        <dbReference type="SMART" id="SM01370"/>
    </source>
</evidence>
<name>A0AAW1SH48_9CHLO</name>
<dbReference type="EMBL" id="JALJOU010000003">
    <property type="protein sequence ID" value="KAK9845230.1"/>
    <property type="molecule type" value="Genomic_DNA"/>
</dbReference>
<comment type="similarity">
    <text evidence="2">Belongs to the TAF7 family.</text>
</comment>
<dbReference type="InterPro" id="IPR037817">
    <property type="entry name" value="TAF7"/>
</dbReference>
<dbReference type="InterPro" id="IPR006751">
    <property type="entry name" value="TAFII55_prot_cons_reg"/>
</dbReference>
<reference evidence="8 9" key="1">
    <citation type="journal article" date="2024" name="Nat. Commun.">
        <title>Phylogenomics reveals the evolutionary origins of lichenization in chlorophyte algae.</title>
        <authorList>
            <person name="Puginier C."/>
            <person name="Libourel C."/>
            <person name="Otte J."/>
            <person name="Skaloud P."/>
            <person name="Haon M."/>
            <person name="Grisel S."/>
            <person name="Petersen M."/>
            <person name="Berrin J.G."/>
            <person name="Delaux P.M."/>
            <person name="Dal Grande F."/>
            <person name="Keller J."/>
        </authorList>
    </citation>
    <scope>NUCLEOTIDE SEQUENCE [LARGE SCALE GENOMIC DNA]</scope>
    <source>
        <strain evidence="8 9">SAG 245.80</strain>
    </source>
</reference>
<evidence type="ECO:0000256" key="2">
    <source>
        <dbReference type="ARBA" id="ARBA00009368"/>
    </source>
</evidence>
<feature type="domain" description="TAFII55 protein conserved region" evidence="7">
    <location>
        <begin position="5"/>
        <end position="153"/>
    </location>
</feature>
<feature type="region of interest" description="Disordered" evidence="6">
    <location>
        <begin position="180"/>
        <end position="212"/>
    </location>
</feature>
<dbReference type="GO" id="GO:0016251">
    <property type="term" value="F:RNA polymerase II general transcription initiation factor activity"/>
    <property type="evidence" value="ECO:0007669"/>
    <property type="project" value="TreeGrafter"/>
</dbReference>
<keyword evidence="3" id="KW-0805">Transcription regulation</keyword>
<dbReference type="PANTHER" id="PTHR12228">
    <property type="entry name" value="TRANSCRIPTION INITIATION FACTOR TFIID 55 KD SUBUNIT-RELATED"/>
    <property type="match status" value="1"/>
</dbReference>
<comment type="subcellular location">
    <subcellularLocation>
        <location evidence="1">Nucleus</location>
    </subcellularLocation>
</comment>
<dbReference type="Proteomes" id="UP001445335">
    <property type="component" value="Unassembled WGS sequence"/>
</dbReference>
<gene>
    <name evidence="8" type="ORF">WJX81_000566</name>
</gene>
<proteinExistence type="inferred from homology"/>
<sequence>MAGDREEQFLFRVQDAALAERVRRVLREDPAARAEDASMEVLFEDAAKPREGRFVIGGESYPLSLLKLPCVVESFKTYDDINLVKTADVGEVLLVRGSGDSAPEGTEARDGVTPAMRDARRRLFRRPLAVSPGLVRRVEEDIHTISAGQAPEGYQFEDVEEEYVVDATGRSSWQPLQLGRAGAPELAQGKGKKMKKKKAGAPGGDAAAEAGAAPAGGSLACSLVPGGGAEGREACTWTKAFYRAPNGGELRRGSLFNSLNPWSMIWKLAKAARQTVEESNLKGDGLTMGGLMVLPRGDAGVQAVG</sequence>
<evidence type="ECO:0000256" key="3">
    <source>
        <dbReference type="ARBA" id="ARBA00023015"/>
    </source>
</evidence>
<evidence type="ECO:0000313" key="8">
    <source>
        <dbReference type="EMBL" id="KAK9845230.1"/>
    </source>
</evidence>
<feature type="compositionally biased region" description="Basic residues" evidence="6">
    <location>
        <begin position="190"/>
        <end position="199"/>
    </location>
</feature>
<evidence type="ECO:0000256" key="1">
    <source>
        <dbReference type="ARBA" id="ARBA00004123"/>
    </source>
</evidence>
<organism evidence="8 9">
    <name type="scientific">Elliptochloris bilobata</name>
    <dbReference type="NCBI Taxonomy" id="381761"/>
    <lineage>
        <taxon>Eukaryota</taxon>
        <taxon>Viridiplantae</taxon>
        <taxon>Chlorophyta</taxon>
        <taxon>core chlorophytes</taxon>
        <taxon>Trebouxiophyceae</taxon>
        <taxon>Trebouxiophyceae incertae sedis</taxon>
        <taxon>Elliptochloris clade</taxon>
        <taxon>Elliptochloris</taxon>
    </lineage>
</organism>
<dbReference type="GO" id="GO:0051123">
    <property type="term" value="P:RNA polymerase II preinitiation complex assembly"/>
    <property type="evidence" value="ECO:0007669"/>
    <property type="project" value="TreeGrafter"/>
</dbReference>
<evidence type="ECO:0000313" key="9">
    <source>
        <dbReference type="Proteomes" id="UP001445335"/>
    </source>
</evidence>
<accession>A0AAW1SH48</accession>
<keyword evidence="9" id="KW-1185">Reference proteome</keyword>
<dbReference type="PANTHER" id="PTHR12228:SF0">
    <property type="entry name" value="TATA-BOX BINDING PROTEIN ASSOCIATED FACTOR 7"/>
    <property type="match status" value="1"/>
</dbReference>
<protein>
    <recommendedName>
        <fullName evidence="7">TAFII55 protein conserved region domain-containing protein</fullName>
    </recommendedName>
</protein>
<dbReference type="AlphaFoldDB" id="A0AAW1SH48"/>